<dbReference type="InterPro" id="IPR000858">
    <property type="entry name" value="S_locus_glycoprot_dom"/>
</dbReference>
<proteinExistence type="predicted"/>
<evidence type="ECO:0000256" key="1">
    <source>
        <dbReference type="ARBA" id="ARBA00022729"/>
    </source>
</evidence>
<dbReference type="Pfam" id="PF00954">
    <property type="entry name" value="S_locus_glycop"/>
    <property type="match status" value="1"/>
</dbReference>
<protein>
    <recommendedName>
        <fullName evidence="3">S-locus glycoprotein domain-containing protein</fullName>
    </recommendedName>
</protein>
<dbReference type="EMBL" id="BCLP01058566">
    <property type="protein sequence ID" value="GAU10831.1"/>
    <property type="molecule type" value="Genomic_DNA"/>
</dbReference>
<comment type="caution">
    <text evidence="4">The sequence shown here is derived from an EMBL/GenBank/DDBJ whole genome shotgun (WGS) entry which is preliminary data.</text>
</comment>
<dbReference type="AlphaFoldDB" id="A0A1B5Z9R4"/>
<evidence type="ECO:0000256" key="2">
    <source>
        <dbReference type="ARBA" id="ARBA00023157"/>
    </source>
</evidence>
<dbReference type="PANTHER" id="PTHR47976:SF15">
    <property type="entry name" value="G-TYPE LECTIN S-RECEPTOR-LIKE SERINE_THREONINE-PROTEIN KINASE RLK1"/>
    <property type="match status" value="1"/>
</dbReference>
<keyword evidence="5" id="KW-1185">Reference proteome</keyword>
<feature type="domain" description="S-locus glycoprotein" evidence="3">
    <location>
        <begin position="25"/>
        <end position="99"/>
    </location>
</feature>
<evidence type="ECO:0000259" key="3">
    <source>
        <dbReference type="Pfam" id="PF00954"/>
    </source>
</evidence>
<evidence type="ECO:0000313" key="5">
    <source>
        <dbReference type="Proteomes" id="UP000242715"/>
    </source>
</evidence>
<gene>
    <name evidence="4" type="ORF">TSUD_426350</name>
</gene>
<keyword evidence="1" id="KW-0732">Signal</keyword>
<name>A0A1B5Z9R4_TRISU</name>
<reference evidence="5" key="1">
    <citation type="journal article" date="2017" name="Front. Plant Sci.">
        <title>Climate Clever Clovers: New Paradigm to Reduce the Environmental Footprint of Ruminants by Breeding Low Methanogenic Forages Utilizing Haplotype Variation.</title>
        <authorList>
            <person name="Kaur P."/>
            <person name="Appels R."/>
            <person name="Bayer P.E."/>
            <person name="Keeble-Gagnere G."/>
            <person name="Wang J."/>
            <person name="Hirakawa H."/>
            <person name="Shirasawa K."/>
            <person name="Vercoe P."/>
            <person name="Stefanova K."/>
            <person name="Durmic Z."/>
            <person name="Nichols P."/>
            <person name="Revell C."/>
            <person name="Isobe S.N."/>
            <person name="Edwards D."/>
            <person name="Erskine W."/>
        </authorList>
    </citation>
    <scope>NUCLEOTIDE SEQUENCE [LARGE SCALE GENOMIC DNA]</scope>
    <source>
        <strain evidence="5">cv. Daliak</strain>
    </source>
</reference>
<dbReference type="PANTHER" id="PTHR47976">
    <property type="entry name" value="G-TYPE LECTIN S-RECEPTOR-LIKE SERINE/THREONINE-PROTEIN KINASE SD2-5"/>
    <property type="match status" value="1"/>
</dbReference>
<dbReference type="InterPro" id="IPR051343">
    <property type="entry name" value="G-type_lectin_kinases/EP1-like"/>
</dbReference>
<dbReference type="Proteomes" id="UP000242715">
    <property type="component" value="Unassembled WGS sequence"/>
</dbReference>
<organism evidence="4 5">
    <name type="scientific">Trifolium subterraneum</name>
    <name type="common">Subterranean clover</name>
    <dbReference type="NCBI Taxonomy" id="3900"/>
    <lineage>
        <taxon>Eukaryota</taxon>
        <taxon>Viridiplantae</taxon>
        <taxon>Streptophyta</taxon>
        <taxon>Embryophyta</taxon>
        <taxon>Tracheophyta</taxon>
        <taxon>Spermatophyta</taxon>
        <taxon>Magnoliopsida</taxon>
        <taxon>eudicotyledons</taxon>
        <taxon>Gunneridae</taxon>
        <taxon>Pentapetalae</taxon>
        <taxon>rosids</taxon>
        <taxon>fabids</taxon>
        <taxon>Fabales</taxon>
        <taxon>Fabaceae</taxon>
        <taxon>Papilionoideae</taxon>
        <taxon>50 kb inversion clade</taxon>
        <taxon>NPAAA clade</taxon>
        <taxon>Hologalegina</taxon>
        <taxon>IRL clade</taxon>
        <taxon>Trifolieae</taxon>
        <taxon>Trifolium</taxon>
    </lineage>
</organism>
<evidence type="ECO:0000313" key="4">
    <source>
        <dbReference type="EMBL" id="GAU10831.1"/>
    </source>
</evidence>
<dbReference type="GO" id="GO:0048544">
    <property type="term" value="P:recognition of pollen"/>
    <property type="evidence" value="ECO:0007669"/>
    <property type="project" value="InterPro"/>
</dbReference>
<feature type="non-terminal residue" evidence="4">
    <location>
        <position position="146"/>
    </location>
</feature>
<accession>A0A1B5Z9R4</accession>
<sequence>MSGYLYILGEKGEKFNLSEVESKVSTTDFYLRATLNFDGVFILYKHPKSSTESQGWTTVWSQPDNICSYIAKDGSGVCGYNSFCTLGDDKRPKCQCPKGSYSLIDPDDPYGSCKADFIQGCEEDELSKNINDLYEFETLINIDWPL</sequence>
<keyword evidence="2" id="KW-1015">Disulfide bond</keyword>
<dbReference type="OrthoDB" id="1930390at2759"/>